<dbReference type="EMBL" id="JYNY01000174">
    <property type="protein sequence ID" value="KJJ85362.1"/>
    <property type="molecule type" value="Genomic_DNA"/>
</dbReference>
<reference evidence="1 2" key="1">
    <citation type="submission" date="2015-02" db="EMBL/GenBank/DDBJ databases">
        <title>Single-cell genomics of uncultivated deep-branching MTB reveals a conserved set of magnetosome genes.</title>
        <authorList>
            <person name="Kolinko S."/>
            <person name="Richter M."/>
            <person name="Glockner F.O."/>
            <person name="Brachmann A."/>
            <person name="Schuler D."/>
        </authorList>
    </citation>
    <scope>NUCLEOTIDE SEQUENCE [LARGE SCALE GENOMIC DNA]</scope>
    <source>
        <strain evidence="1">SKK-01</strain>
    </source>
</reference>
<evidence type="ECO:0000313" key="2">
    <source>
        <dbReference type="Proteomes" id="UP000033428"/>
    </source>
</evidence>
<comment type="caution">
    <text evidence="1">The sequence shown here is derived from an EMBL/GenBank/DDBJ whole genome shotgun (WGS) entry which is preliminary data.</text>
</comment>
<sequence>MGLISPYLSFYKKYSLQLSLQHRDLLMNGQISSVFLQHLF</sequence>
<protein>
    <submittedName>
        <fullName evidence="1">Uncharacterized protein</fullName>
    </submittedName>
</protein>
<organism evidence="1 2">
    <name type="scientific">Candidatus Omnitrophus magneticus</name>
    <dbReference type="NCBI Taxonomy" id="1609969"/>
    <lineage>
        <taxon>Bacteria</taxon>
        <taxon>Pseudomonadati</taxon>
        <taxon>Candidatus Omnitrophota</taxon>
        <taxon>Candidatus Omnitrophus</taxon>
    </lineage>
</organism>
<dbReference type="Proteomes" id="UP000033428">
    <property type="component" value="Unassembled WGS sequence"/>
</dbReference>
<name>A0A0F0CQ23_9BACT</name>
<proteinExistence type="predicted"/>
<evidence type="ECO:0000313" key="1">
    <source>
        <dbReference type="EMBL" id="KJJ85362.1"/>
    </source>
</evidence>
<keyword evidence="2" id="KW-1185">Reference proteome</keyword>
<accession>A0A0F0CQ23</accession>
<dbReference type="AlphaFoldDB" id="A0A0F0CQ23"/>
<gene>
    <name evidence="1" type="ORF">OMAG_000771</name>
</gene>